<comment type="caution">
    <text evidence="1">The sequence shown here is derived from an EMBL/GenBank/DDBJ whole genome shotgun (WGS) entry which is preliminary data.</text>
</comment>
<proteinExistence type="predicted"/>
<dbReference type="EMBL" id="JBHTLP010000018">
    <property type="protein sequence ID" value="MFD1143734.1"/>
    <property type="molecule type" value="Genomic_DNA"/>
</dbReference>
<organism evidence="1 2">
    <name type="scientific">Larkinella insperata</name>
    <dbReference type="NCBI Taxonomy" id="332158"/>
    <lineage>
        <taxon>Bacteria</taxon>
        <taxon>Pseudomonadati</taxon>
        <taxon>Bacteroidota</taxon>
        <taxon>Cytophagia</taxon>
        <taxon>Cytophagales</taxon>
        <taxon>Spirosomataceae</taxon>
        <taxon>Larkinella</taxon>
    </lineage>
</organism>
<sequence length="69" mass="7788">MNKLVVIGYVGQVTAYLNVERAEAVRRYRLANPGEGSPDPTDSHWDGKSKVEEILFEEQFGGYDIFARP</sequence>
<evidence type="ECO:0008006" key="3">
    <source>
        <dbReference type="Google" id="ProtNLM"/>
    </source>
</evidence>
<evidence type="ECO:0000313" key="2">
    <source>
        <dbReference type="Proteomes" id="UP001597116"/>
    </source>
</evidence>
<reference evidence="2" key="1">
    <citation type="journal article" date="2019" name="Int. J. Syst. Evol. Microbiol.">
        <title>The Global Catalogue of Microorganisms (GCM) 10K type strain sequencing project: providing services to taxonomists for standard genome sequencing and annotation.</title>
        <authorList>
            <consortium name="The Broad Institute Genomics Platform"/>
            <consortium name="The Broad Institute Genome Sequencing Center for Infectious Disease"/>
            <person name="Wu L."/>
            <person name="Ma J."/>
        </authorList>
    </citation>
    <scope>NUCLEOTIDE SEQUENCE [LARGE SCALE GENOMIC DNA]</scope>
    <source>
        <strain evidence="2">CCUG 55608</strain>
    </source>
</reference>
<gene>
    <name evidence="1" type="ORF">ACFQ4C_21580</name>
</gene>
<name>A0ABW3QBN8_9BACT</name>
<protein>
    <recommendedName>
        <fullName evidence="3">Single-stranded DNA-binding protein</fullName>
    </recommendedName>
</protein>
<evidence type="ECO:0000313" key="1">
    <source>
        <dbReference type="EMBL" id="MFD1143734.1"/>
    </source>
</evidence>
<dbReference type="Proteomes" id="UP001597116">
    <property type="component" value="Unassembled WGS sequence"/>
</dbReference>
<accession>A0ABW3QBN8</accession>
<keyword evidence="2" id="KW-1185">Reference proteome</keyword>